<reference evidence="1 2" key="1">
    <citation type="journal article" date="2015" name="Nature">
        <title>rRNA introns, odd ribosomes, and small enigmatic genomes across a large radiation of phyla.</title>
        <authorList>
            <person name="Brown C.T."/>
            <person name="Hug L.A."/>
            <person name="Thomas B.C."/>
            <person name="Sharon I."/>
            <person name="Castelle C.J."/>
            <person name="Singh A."/>
            <person name="Wilkins M.J."/>
            <person name="Williams K.H."/>
            <person name="Banfield J.F."/>
        </authorList>
    </citation>
    <scope>NUCLEOTIDE SEQUENCE [LARGE SCALE GENOMIC DNA]</scope>
</reference>
<organism evidence="1 2">
    <name type="scientific">Candidatus Uhrbacteria bacterium GW2011_GWA2_52_8d</name>
    <dbReference type="NCBI Taxonomy" id="1618979"/>
    <lineage>
        <taxon>Bacteria</taxon>
        <taxon>Candidatus Uhriibacteriota</taxon>
    </lineage>
</organism>
<evidence type="ECO:0000313" key="2">
    <source>
        <dbReference type="Proteomes" id="UP000034054"/>
    </source>
</evidence>
<proteinExistence type="predicted"/>
<name>A0A0G1ZXG4_9BACT</name>
<sequence>MIDARHPNYSEILFQAEELKDLITKFEKNISLQVPQGIVSQLSVAKNRFVNWIEEVEFTLEHFEEYD</sequence>
<dbReference type="EMBL" id="LCRH01000009">
    <property type="protein sequence ID" value="KKW33097.1"/>
    <property type="molecule type" value="Genomic_DNA"/>
</dbReference>
<dbReference type="Proteomes" id="UP000034054">
    <property type="component" value="Unassembled WGS sequence"/>
</dbReference>
<comment type="caution">
    <text evidence="1">The sequence shown here is derived from an EMBL/GenBank/DDBJ whole genome shotgun (WGS) entry which is preliminary data.</text>
</comment>
<accession>A0A0G1ZXG4</accession>
<gene>
    <name evidence="1" type="ORF">UY76_C0009G0003</name>
</gene>
<dbReference type="AlphaFoldDB" id="A0A0G1ZXG4"/>
<protein>
    <submittedName>
        <fullName evidence="1">Uncharacterized protein</fullName>
    </submittedName>
</protein>
<evidence type="ECO:0000313" key="1">
    <source>
        <dbReference type="EMBL" id="KKW33097.1"/>
    </source>
</evidence>